<dbReference type="STRING" id="104623.Ser39006_00118"/>
<accession>A0A2I5T3J7</accession>
<dbReference type="InterPro" id="IPR036390">
    <property type="entry name" value="WH_DNA-bd_sf"/>
</dbReference>
<evidence type="ECO:0000256" key="2">
    <source>
        <dbReference type="ARBA" id="ARBA00023015"/>
    </source>
</evidence>
<evidence type="ECO:0000313" key="7">
    <source>
        <dbReference type="EMBL" id="AUH03451.1"/>
    </source>
</evidence>
<gene>
    <name evidence="6" type="ORF">CWC46_04480</name>
    <name evidence="7" type="ORF">Ser39006_004480</name>
</gene>
<dbReference type="PROSITE" id="PS50931">
    <property type="entry name" value="HTH_LYSR"/>
    <property type="match status" value="1"/>
</dbReference>
<dbReference type="PANTHER" id="PTHR30126:SF98">
    <property type="entry name" value="HTH-TYPE TRANSCRIPTIONAL ACTIVATOR BAUR"/>
    <property type="match status" value="1"/>
</dbReference>
<dbReference type="Pfam" id="PF03466">
    <property type="entry name" value="LysR_substrate"/>
    <property type="match status" value="1"/>
</dbReference>
<dbReference type="EMBL" id="CP025085">
    <property type="protein sequence ID" value="AUG99135.1"/>
    <property type="molecule type" value="Genomic_DNA"/>
</dbReference>
<sequence length="319" mass="36498">MESKLSDFRNLLTEKNESSQISINNVDLKLLRVFKSVVEAGGFTSASHELNIGLAAISKQVSDLEIRLGMTLCSRGRDGFFLTEYGSIVYQATLELFSSINQFRDRLQSSRNEILGEINISVIDNTITDRQSPITKAVRQLAHVAPKLNIRLQTEQLDNLERGLNEGRLTCAIAPVYEEKSEFEYYFLYQEESQIYCSNEHEFFHLNDSDITIDMLKNAKVINHSYASMHHKNKVFNFKNSNIQAVQIESVAMLILTGHFIGYLPCHYAERYVEQNLLRPITSESLTIFTRFCFIIKKGKRINTIIKLFMDALGIQSES</sequence>
<dbReference type="OrthoDB" id="8587655at2"/>
<dbReference type="EMBL" id="CP025084">
    <property type="protein sequence ID" value="AUH03451.1"/>
    <property type="molecule type" value="Genomic_DNA"/>
</dbReference>
<dbReference type="Proteomes" id="UP000017700">
    <property type="component" value="Chromosome"/>
</dbReference>
<comment type="similarity">
    <text evidence="1">Belongs to the LysR transcriptional regulatory family.</text>
</comment>
<evidence type="ECO:0000256" key="4">
    <source>
        <dbReference type="ARBA" id="ARBA00023163"/>
    </source>
</evidence>
<dbReference type="AlphaFoldDB" id="A0A2I5T3J7"/>
<dbReference type="Gene3D" id="3.40.190.290">
    <property type="match status" value="1"/>
</dbReference>
<reference evidence="7" key="4">
    <citation type="submission" date="2017-11" db="EMBL/GenBank/DDBJ databases">
        <title>Complete genome sequence of Serratia sp. ATCC 39006.</title>
        <authorList>
            <person name="Hampton H.G."/>
            <person name="Jackson S.A."/>
            <person name="Jauregui R."/>
            <person name="Poulter G.T.M."/>
            <person name="Salmond G.P.C."/>
            <person name="Fineran P.C."/>
        </authorList>
    </citation>
    <scope>NUCLEOTIDE SEQUENCE</scope>
    <source>
        <strain evidence="7">ATCC 39006</strain>
    </source>
</reference>
<dbReference type="InterPro" id="IPR005119">
    <property type="entry name" value="LysR_subst-bd"/>
</dbReference>
<evidence type="ECO:0000256" key="1">
    <source>
        <dbReference type="ARBA" id="ARBA00009437"/>
    </source>
</evidence>
<keyword evidence="2" id="KW-0805">Transcription regulation</keyword>
<proteinExistence type="inferred from homology"/>
<dbReference type="KEGG" id="sera:Ser39006_004480"/>
<keyword evidence="8" id="KW-1185">Reference proteome</keyword>
<name>A0A2I5T3J7_SERS3</name>
<protein>
    <submittedName>
        <fullName evidence="7">LysR family transcriptional regulator</fullName>
    </submittedName>
</protein>
<dbReference type="Proteomes" id="UP000233778">
    <property type="component" value="Chromosome"/>
</dbReference>
<dbReference type="GO" id="GO:0003700">
    <property type="term" value="F:DNA-binding transcription factor activity"/>
    <property type="evidence" value="ECO:0007669"/>
    <property type="project" value="InterPro"/>
</dbReference>
<dbReference type="RefSeq" id="WP_021013395.1">
    <property type="nucleotide sequence ID" value="NZ_CP025084.1"/>
</dbReference>
<dbReference type="GO" id="GO:0000976">
    <property type="term" value="F:transcription cis-regulatory region binding"/>
    <property type="evidence" value="ECO:0007669"/>
    <property type="project" value="TreeGrafter"/>
</dbReference>
<dbReference type="Gene3D" id="1.10.10.10">
    <property type="entry name" value="Winged helix-like DNA-binding domain superfamily/Winged helix DNA-binding domain"/>
    <property type="match status" value="1"/>
</dbReference>
<evidence type="ECO:0000313" key="6">
    <source>
        <dbReference type="EMBL" id="AUG99135.1"/>
    </source>
</evidence>
<dbReference type="Pfam" id="PF00126">
    <property type="entry name" value="HTH_1"/>
    <property type="match status" value="1"/>
</dbReference>
<dbReference type="SUPFAM" id="SSF53850">
    <property type="entry name" value="Periplasmic binding protein-like II"/>
    <property type="match status" value="1"/>
</dbReference>
<dbReference type="InterPro" id="IPR000847">
    <property type="entry name" value="LysR_HTH_N"/>
</dbReference>
<reference evidence="6 9" key="3">
    <citation type="submission" date="2017-11" db="EMBL/GenBank/DDBJ databases">
        <title>Complete genome sequence of Serratia sp. ATCC 39006 LacA.</title>
        <authorList>
            <person name="Hampton H.G."/>
            <person name="Jackson S.A."/>
            <person name="Jauregui R."/>
            <person name="Poulter G.T.M."/>
            <person name="Salmond G.P.C."/>
            <person name="Fineran P.C."/>
        </authorList>
    </citation>
    <scope>NUCLEOTIDE SEQUENCE [LARGE SCALE GENOMIC DNA]</scope>
    <source>
        <strain evidence="6 9">ATCC 39006</strain>
    </source>
</reference>
<evidence type="ECO:0000313" key="9">
    <source>
        <dbReference type="Proteomes" id="UP000233778"/>
    </source>
</evidence>
<evidence type="ECO:0000259" key="5">
    <source>
        <dbReference type="PROSITE" id="PS50931"/>
    </source>
</evidence>
<reference evidence="7 8" key="1">
    <citation type="journal article" date="2013" name="Genome Announc.">
        <title>Draft genome sequence of Serratia sp. strain ATCC 39006, a model bacterium for analysis of the biosynthesis and regulation of prodigiosin, a carbapenem, and gas vesicles.</title>
        <authorList>
            <person name="Fineran P.C."/>
            <person name="Iglesias Cans M.C."/>
            <person name="Ramsay J.P."/>
            <person name="Wilf N.M."/>
            <person name="Cossyleon D."/>
            <person name="McNeil M.B."/>
            <person name="Williamson N.R."/>
            <person name="Monson R.E."/>
            <person name="Becher S.A."/>
            <person name="Stanton J.A."/>
            <person name="Brugger K."/>
            <person name="Brown S.D."/>
            <person name="Salmond G.P."/>
        </authorList>
    </citation>
    <scope>NUCLEOTIDE SEQUENCE [LARGE SCALE GENOMIC DNA]</scope>
    <source>
        <strain evidence="7">ATCC 39006</strain>
        <strain evidence="8">ATCC 39006 / SC 11482</strain>
    </source>
</reference>
<feature type="domain" description="HTH lysR-type" evidence="5">
    <location>
        <begin position="26"/>
        <end position="83"/>
    </location>
</feature>
<dbReference type="PANTHER" id="PTHR30126">
    <property type="entry name" value="HTH-TYPE TRANSCRIPTIONAL REGULATOR"/>
    <property type="match status" value="1"/>
</dbReference>
<dbReference type="SUPFAM" id="SSF46785">
    <property type="entry name" value="Winged helix' DNA-binding domain"/>
    <property type="match status" value="1"/>
</dbReference>
<evidence type="ECO:0000256" key="3">
    <source>
        <dbReference type="ARBA" id="ARBA00023125"/>
    </source>
</evidence>
<dbReference type="InterPro" id="IPR036388">
    <property type="entry name" value="WH-like_DNA-bd_sf"/>
</dbReference>
<keyword evidence="4" id="KW-0804">Transcription</keyword>
<dbReference type="KEGG" id="serq:CWC46_04480"/>
<organism evidence="7 8">
    <name type="scientific">Serratia sp. (strain ATCC 39006)</name>
    <name type="common">Prodigiosinella confusarubida</name>
    <dbReference type="NCBI Taxonomy" id="104623"/>
    <lineage>
        <taxon>Bacteria</taxon>
        <taxon>Pseudomonadati</taxon>
        <taxon>Pseudomonadota</taxon>
        <taxon>Gammaproteobacteria</taxon>
        <taxon>Enterobacterales</taxon>
        <taxon>Pectobacteriaceae</taxon>
        <taxon>Prodigiosinella</taxon>
    </lineage>
</organism>
<evidence type="ECO:0000313" key="8">
    <source>
        <dbReference type="Proteomes" id="UP000017700"/>
    </source>
</evidence>
<reference evidence="7" key="2">
    <citation type="submission" date="2013-09" db="EMBL/GenBank/DDBJ databases">
        <authorList>
            <person name="Wang G."/>
            <person name="Yang Y."/>
            <person name="Su Y."/>
        </authorList>
    </citation>
    <scope>NUCLEOTIDE SEQUENCE</scope>
    <source>
        <strain evidence="7">ATCC 39006</strain>
    </source>
</reference>
<keyword evidence="3" id="KW-0238">DNA-binding</keyword>
<dbReference type="CDD" id="cd05466">
    <property type="entry name" value="PBP2_LTTR_substrate"/>
    <property type="match status" value="1"/>
</dbReference>